<dbReference type="InterPro" id="IPR035986">
    <property type="entry name" value="PKD_dom_sf"/>
</dbReference>
<evidence type="ECO:0000256" key="2">
    <source>
        <dbReference type="SAM" id="SignalP"/>
    </source>
</evidence>
<dbReference type="InterPro" id="IPR000601">
    <property type="entry name" value="PKD_dom"/>
</dbReference>
<dbReference type="EMBL" id="VLPL01000002">
    <property type="protein sequence ID" value="TSJ46408.1"/>
    <property type="molecule type" value="Genomic_DNA"/>
</dbReference>
<dbReference type="SMART" id="SM00089">
    <property type="entry name" value="PKD"/>
    <property type="match status" value="1"/>
</dbReference>
<dbReference type="InterPro" id="IPR022409">
    <property type="entry name" value="PKD/Chitinase_dom"/>
</dbReference>
<accession>A0A556N300</accession>
<dbReference type="Gene3D" id="2.60.40.10">
    <property type="entry name" value="Immunoglobulins"/>
    <property type="match status" value="1"/>
</dbReference>
<dbReference type="CDD" id="cd00146">
    <property type="entry name" value="PKD"/>
    <property type="match status" value="1"/>
</dbReference>
<keyword evidence="5" id="KW-1185">Reference proteome</keyword>
<evidence type="ECO:0000259" key="3">
    <source>
        <dbReference type="PROSITE" id="PS50093"/>
    </source>
</evidence>
<dbReference type="Pfam" id="PF18911">
    <property type="entry name" value="PKD_4"/>
    <property type="match status" value="1"/>
</dbReference>
<dbReference type="Proteomes" id="UP000316008">
    <property type="component" value="Unassembled WGS sequence"/>
</dbReference>
<evidence type="ECO:0000256" key="1">
    <source>
        <dbReference type="ARBA" id="ARBA00022729"/>
    </source>
</evidence>
<comment type="caution">
    <text evidence="4">The sequence shown here is derived from an EMBL/GenBank/DDBJ whole genome shotgun (WGS) entry which is preliminary data.</text>
</comment>
<evidence type="ECO:0000313" key="4">
    <source>
        <dbReference type="EMBL" id="TSJ46408.1"/>
    </source>
</evidence>
<protein>
    <submittedName>
        <fullName evidence="4">T9SS type A sorting domain-containing protein</fullName>
    </submittedName>
</protein>
<feature type="signal peptide" evidence="2">
    <location>
        <begin position="1"/>
        <end position="19"/>
    </location>
</feature>
<dbReference type="OrthoDB" id="1522652at2"/>
<dbReference type="PROSITE" id="PS50093">
    <property type="entry name" value="PKD"/>
    <property type="match status" value="1"/>
</dbReference>
<dbReference type="InterPro" id="IPR013783">
    <property type="entry name" value="Ig-like_fold"/>
</dbReference>
<feature type="domain" description="PKD" evidence="3">
    <location>
        <begin position="237"/>
        <end position="316"/>
    </location>
</feature>
<evidence type="ECO:0000313" key="5">
    <source>
        <dbReference type="Proteomes" id="UP000316008"/>
    </source>
</evidence>
<dbReference type="AlphaFoldDB" id="A0A556N300"/>
<sequence>MRKIVLSLSLFTLTLQVSAQTQVGNSDFEQWEGPSSPEIKEPINWNSFMTASGGLAGAANQQMDRVTYVRPGSTGTYAVRIWCNSIFGVAANGNVTTGQINMGSITPTNLANHNKSVTTDVNFSDPMTDSPDSLVVWVRHKPVTTSKLGRVSCVIHNNTNGYKDPNDVAGANTVATAISSISYNGGNWQRLSIPFTYVGTPSNAAYIITTFTTNQTPGGGNGGDTLAVDDMELVYVPRPSFTTSATAVCSGGSISFTNTSTNFPTSYSWAFTGGSPASSTATNPVVTYNTPGTYTAILTATNQWGSKTTTPVTITVNALPDASLSYAQATYCPADTDPVPTATNAGTFSSTSGLVINSSTGAVDLSASTPGTYTVTNTYNGTCSNTGTTSLTINPPADATFAYPSNTICAGGANETPTVTDPGTFSATPAGLVFASTTTGEINVAASTVGTYTVTYNATGSAACPTSGSSSSLSITITTTPDASFTYAQTAYCADATDPTPVFGAGANGGVFTSTAGLTINSNTGEIDLSASTAGSYTVTNTIAASGSCPMADETFSVTVNALPNVTLANFTDVCVYNPAFALAGGAPAGGTYSGTGVSGGNFDPATAGVGTETITYSYTDGTTTCSNTATNTINVEECLGLTDNQITTVSVYPNPTDGKLTLSNITGNTSFKVVSVSGQVVLSGVVSATANSIDLSSFENGIYVLQLAQEQGIQSVRIVKK</sequence>
<name>A0A556N300_9FLAO</name>
<reference evidence="4 5" key="1">
    <citation type="submission" date="2019-07" db="EMBL/GenBank/DDBJ databases">
        <authorList>
            <person name="Huq M.A."/>
        </authorList>
    </citation>
    <scope>NUCLEOTIDE SEQUENCE [LARGE SCALE GENOMIC DNA]</scope>
    <source>
        <strain evidence="4 5">MAH-3</strain>
    </source>
</reference>
<proteinExistence type="predicted"/>
<dbReference type="SUPFAM" id="SSF49299">
    <property type="entry name" value="PKD domain"/>
    <property type="match status" value="1"/>
</dbReference>
<dbReference type="InterPro" id="IPR026444">
    <property type="entry name" value="Secre_tail"/>
</dbReference>
<organism evidence="4 5">
    <name type="scientific">Fluviicola chungangensis</name>
    <dbReference type="NCBI Taxonomy" id="2597671"/>
    <lineage>
        <taxon>Bacteria</taxon>
        <taxon>Pseudomonadati</taxon>
        <taxon>Bacteroidota</taxon>
        <taxon>Flavobacteriia</taxon>
        <taxon>Flavobacteriales</taxon>
        <taxon>Crocinitomicaceae</taxon>
        <taxon>Fluviicola</taxon>
    </lineage>
</organism>
<dbReference type="RefSeq" id="WP_144331945.1">
    <property type="nucleotide sequence ID" value="NZ_VLPL01000002.1"/>
</dbReference>
<dbReference type="Pfam" id="PF18962">
    <property type="entry name" value="Por_Secre_tail"/>
    <property type="match status" value="1"/>
</dbReference>
<keyword evidence="1 2" id="KW-0732">Signal</keyword>
<dbReference type="NCBIfam" id="TIGR04183">
    <property type="entry name" value="Por_Secre_tail"/>
    <property type="match status" value="1"/>
</dbReference>
<gene>
    <name evidence="4" type="ORF">FO442_04425</name>
</gene>
<feature type="chain" id="PRO_5021771260" evidence="2">
    <location>
        <begin position="20"/>
        <end position="722"/>
    </location>
</feature>